<evidence type="ECO:0000256" key="1">
    <source>
        <dbReference type="SAM" id="MobiDB-lite"/>
    </source>
</evidence>
<evidence type="ECO:0000313" key="3">
    <source>
        <dbReference type="Proteomes" id="UP000265618"/>
    </source>
</evidence>
<accession>A0A9K3D5I7</accession>
<organism evidence="2 3">
    <name type="scientific">Kipferlia bialata</name>
    <dbReference type="NCBI Taxonomy" id="797122"/>
    <lineage>
        <taxon>Eukaryota</taxon>
        <taxon>Metamonada</taxon>
        <taxon>Carpediemonas-like organisms</taxon>
        <taxon>Kipferlia</taxon>
    </lineage>
</organism>
<feature type="non-terminal residue" evidence="2">
    <location>
        <position position="1"/>
    </location>
</feature>
<keyword evidence="3" id="KW-1185">Reference proteome</keyword>
<dbReference type="AlphaFoldDB" id="A0A9K3D5I7"/>
<dbReference type="Proteomes" id="UP000265618">
    <property type="component" value="Unassembled WGS sequence"/>
</dbReference>
<evidence type="ECO:0000313" key="2">
    <source>
        <dbReference type="EMBL" id="GIQ88461.1"/>
    </source>
</evidence>
<sequence>EYVLGTEAEALRAQLGEKQREALYLRDAHATMRSTFEKYMAAEMAQCKMHYQSQYAGRIAELEARLNQERQRQANRRVPKGCARGTATISTNGYH</sequence>
<comment type="caution">
    <text evidence="2">The sequence shown here is derived from an EMBL/GenBank/DDBJ whole genome shotgun (WGS) entry which is preliminary data.</text>
</comment>
<dbReference type="EMBL" id="BDIP01004086">
    <property type="protein sequence ID" value="GIQ88461.1"/>
    <property type="molecule type" value="Genomic_DNA"/>
</dbReference>
<gene>
    <name evidence="2" type="ORF">KIPB_010711</name>
</gene>
<name>A0A9K3D5I7_9EUKA</name>
<feature type="region of interest" description="Disordered" evidence="1">
    <location>
        <begin position="70"/>
        <end position="95"/>
    </location>
</feature>
<reference evidence="2 3" key="1">
    <citation type="journal article" date="2018" name="PLoS ONE">
        <title>The draft genome of Kipferlia bialata reveals reductive genome evolution in fornicate parasites.</title>
        <authorList>
            <person name="Tanifuji G."/>
            <person name="Takabayashi S."/>
            <person name="Kume K."/>
            <person name="Takagi M."/>
            <person name="Nakayama T."/>
            <person name="Kamikawa R."/>
            <person name="Inagaki Y."/>
            <person name="Hashimoto T."/>
        </authorList>
    </citation>
    <scope>NUCLEOTIDE SEQUENCE [LARGE SCALE GENOMIC DNA]</scope>
    <source>
        <strain evidence="2">NY0173</strain>
    </source>
</reference>
<protein>
    <submittedName>
        <fullName evidence="2">Uncharacterized protein</fullName>
    </submittedName>
</protein>
<proteinExistence type="predicted"/>